<organism evidence="1 2">
    <name type="scientific">Dissostichus eleginoides</name>
    <name type="common">Patagonian toothfish</name>
    <name type="synonym">Dissostichus amissus</name>
    <dbReference type="NCBI Taxonomy" id="100907"/>
    <lineage>
        <taxon>Eukaryota</taxon>
        <taxon>Metazoa</taxon>
        <taxon>Chordata</taxon>
        <taxon>Craniata</taxon>
        <taxon>Vertebrata</taxon>
        <taxon>Euteleostomi</taxon>
        <taxon>Actinopterygii</taxon>
        <taxon>Neopterygii</taxon>
        <taxon>Teleostei</taxon>
        <taxon>Neoteleostei</taxon>
        <taxon>Acanthomorphata</taxon>
        <taxon>Eupercaria</taxon>
        <taxon>Perciformes</taxon>
        <taxon>Notothenioidei</taxon>
        <taxon>Nototheniidae</taxon>
        <taxon>Dissostichus</taxon>
    </lineage>
</organism>
<dbReference type="AlphaFoldDB" id="A0AAD9B647"/>
<name>A0AAD9B647_DISEL</name>
<evidence type="ECO:0000313" key="1">
    <source>
        <dbReference type="EMBL" id="KAK1877336.1"/>
    </source>
</evidence>
<proteinExistence type="predicted"/>
<dbReference type="Proteomes" id="UP001228049">
    <property type="component" value="Unassembled WGS sequence"/>
</dbReference>
<gene>
    <name evidence="1" type="ORF">KUDE01_002649</name>
</gene>
<evidence type="ECO:0000313" key="2">
    <source>
        <dbReference type="Proteomes" id="UP001228049"/>
    </source>
</evidence>
<dbReference type="EMBL" id="JASDAP010000027">
    <property type="protein sequence ID" value="KAK1877336.1"/>
    <property type="molecule type" value="Genomic_DNA"/>
</dbReference>
<comment type="caution">
    <text evidence="1">The sequence shown here is derived from an EMBL/GenBank/DDBJ whole genome shotgun (WGS) entry which is preliminary data.</text>
</comment>
<keyword evidence="2" id="KW-1185">Reference proteome</keyword>
<reference evidence="1" key="1">
    <citation type="submission" date="2023-04" db="EMBL/GenBank/DDBJ databases">
        <title>Chromosome-level genome of Chaenocephalus aceratus.</title>
        <authorList>
            <person name="Park H."/>
        </authorList>
    </citation>
    <scope>NUCLEOTIDE SEQUENCE</scope>
    <source>
        <strain evidence="1">DE</strain>
        <tissue evidence="1">Muscle</tissue>
    </source>
</reference>
<sequence>MHSNLILKFVQYYDFFALSGATSSGLKAKLIPRGNSQEKPSDLTWSCEVQQSHACQAYTACLVQRPAMICGGLRGRFHTTLLPKHPHCLPNKPEREQTELKVILYNIYT</sequence>
<protein>
    <submittedName>
        <fullName evidence="1">7-cyano-7-deazaguanine synthase</fullName>
    </submittedName>
</protein>
<accession>A0AAD9B647</accession>